<accession>A0A9P0NUT2</accession>
<gene>
    <name evidence="2" type="ORF">ACAOBT_LOCUS103</name>
</gene>
<dbReference type="GO" id="GO:0005634">
    <property type="term" value="C:nucleus"/>
    <property type="evidence" value="ECO:0007669"/>
    <property type="project" value="InterPro"/>
</dbReference>
<dbReference type="GO" id="GO:0008270">
    <property type="term" value="F:zinc ion binding"/>
    <property type="evidence" value="ECO:0007669"/>
    <property type="project" value="InterPro"/>
</dbReference>
<name>A0A9P0NUT2_ACAOB</name>
<evidence type="ECO:0000313" key="3">
    <source>
        <dbReference type="Proteomes" id="UP001152888"/>
    </source>
</evidence>
<feature type="domain" description="ZAD" evidence="1">
    <location>
        <begin position="4"/>
        <end position="78"/>
    </location>
</feature>
<evidence type="ECO:0000259" key="1">
    <source>
        <dbReference type="SMART" id="SM00868"/>
    </source>
</evidence>
<dbReference type="InterPro" id="IPR012934">
    <property type="entry name" value="Znf_AD"/>
</dbReference>
<reference evidence="2" key="1">
    <citation type="submission" date="2022-03" db="EMBL/GenBank/DDBJ databases">
        <authorList>
            <person name="Sayadi A."/>
        </authorList>
    </citation>
    <scope>NUCLEOTIDE SEQUENCE</scope>
</reference>
<proteinExistence type="predicted"/>
<evidence type="ECO:0000313" key="2">
    <source>
        <dbReference type="EMBL" id="CAH1953553.1"/>
    </source>
</evidence>
<sequence>MEEKCRTCAEHSTKMYHMNDKIGAYDRTIREMVLTLVPELKGRLQDTDVVCILCRRLLHQCLKFIEKCFQSDEILLSASKVMKQTGRFSSFRHKLALPLICYIFWI</sequence>
<dbReference type="AlphaFoldDB" id="A0A9P0NUT2"/>
<dbReference type="OrthoDB" id="6742658at2759"/>
<dbReference type="SMART" id="SM00868">
    <property type="entry name" value="zf-AD"/>
    <property type="match status" value="1"/>
</dbReference>
<comment type="caution">
    <text evidence="2">The sequence shown here is derived from an EMBL/GenBank/DDBJ whole genome shotgun (WGS) entry which is preliminary data.</text>
</comment>
<dbReference type="SUPFAM" id="SSF57716">
    <property type="entry name" value="Glucocorticoid receptor-like (DNA-binding domain)"/>
    <property type="match status" value="1"/>
</dbReference>
<protein>
    <recommendedName>
        <fullName evidence="1">ZAD domain-containing protein</fullName>
    </recommendedName>
</protein>
<dbReference type="Proteomes" id="UP001152888">
    <property type="component" value="Unassembled WGS sequence"/>
</dbReference>
<organism evidence="2 3">
    <name type="scientific">Acanthoscelides obtectus</name>
    <name type="common">Bean weevil</name>
    <name type="synonym">Bruchus obtectus</name>
    <dbReference type="NCBI Taxonomy" id="200917"/>
    <lineage>
        <taxon>Eukaryota</taxon>
        <taxon>Metazoa</taxon>
        <taxon>Ecdysozoa</taxon>
        <taxon>Arthropoda</taxon>
        <taxon>Hexapoda</taxon>
        <taxon>Insecta</taxon>
        <taxon>Pterygota</taxon>
        <taxon>Neoptera</taxon>
        <taxon>Endopterygota</taxon>
        <taxon>Coleoptera</taxon>
        <taxon>Polyphaga</taxon>
        <taxon>Cucujiformia</taxon>
        <taxon>Chrysomeloidea</taxon>
        <taxon>Chrysomelidae</taxon>
        <taxon>Bruchinae</taxon>
        <taxon>Bruchini</taxon>
        <taxon>Acanthoscelides</taxon>
    </lineage>
</organism>
<keyword evidence="3" id="KW-1185">Reference proteome</keyword>
<dbReference type="EMBL" id="CAKOFQ010006651">
    <property type="protein sequence ID" value="CAH1953553.1"/>
    <property type="molecule type" value="Genomic_DNA"/>
</dbReference>